<comment type="subcellular location">
    <subcellularLocation>
        <location evidence="1">Endoplasmic reticulum membrane</location>
        <topology evidence="1">Single-pass type IV membrane protein</topology>
    </subcellularLocation>
</comment>
<keyword evidence="3" id="KW-0072">Autophagy</keyword>
<dbReference type="PRINTS" id="PR00625">
    <property type="entry name" value="JDOMAIN"/>
</dbReference>
<dbReference type="Pfam" id="PF00085">
    <property type="entry name" value="Thioredoxin"/>
    <property type="match status" value="1"/>
</dbReference>
<dbReference type="PROSITE" id="PS00636">
    <property type="entry name" value="DNAJ_1"/>
    <property type="match status" value="1"/>
</dbReference>
<dbReference type="EMBL" id="JROU02000593">
    <property type="protein sequence ID" value="OEH78865.1"/>
    <property type="molecule type" value="Genomic_DNA"/>
</dbReference>
<accession>A0A1D3D5Y6</accession>
<dbReference type="GO" id="GO:0036498">
    <property type="term" value="P:IRE1-mediated unfolded protein response"/>
    <property type="evidence" value="ECO:0007669"/>
    <property type="project" value="TreeGrafter"/>
</dbReference>
<evidence type="ECO:0000313" key="7">
    <source>
        <dbReference type="EMBL" id="OEH78865.1"/>
    </source>
</evidence>
<dbReference type="AlphaFoldDB" id="A0A1D3D5Y6"/>
<sequence length="351" mass="40139">MQGLPAEKMLQPLYTSICFLLFLLAIGGNHLHVTAASPPHQEAASFYQVLKLAKGATDTEVKRAYRKLSLELHPDKVKAKNGDTKAAEELFQQINRAYQVLSNSKSRRLFDTYGPLYETQESYYEELQKNRMHELYSYKRGVHLLHGPNMDALLRGSEFSWIISFYQAGCGNCERRVRISSTRFSRSPVSRQAQTQPGRIAENMATSAFCLMHDTKNLRQLYIQQDLYPCPRLFCTLDSWDFEEYSGPMSVSDILKAADQLKASRLEEASSDRHVKEQLRKLPSAGGAGGISAVWIVDYYRPSCPPCRQLRAELRRLSRTLSQQIRITLVNCDLGRCDVPHYPYLRLFVKQ</sequence>
<dbReference type="Gene3D" id="3.40.30.10">
    <property type="entry name" value="Glutaredoxin"/>
    <property type="match status" value="1"/>
</dbReference>
<protein>
    <recommendedName>
        <fullName evidence="2">DnaJ homolog subfamily C member 16</fullName>
    </recommendedName>
    <alternativeName>
        <fullName evidence="5">Endoplasmic reticulum DNA J domain-containing protein 8</fullName>
    </alternativeName>
</protein>
<dbReference type="InterPro" id="IPR001623">
    <property type="entry name" value="DnaJ_domain"/>
</dbReference>
<dbReference type="CDD" id="cd06257">
    <property type="entry name" value="DnaJ"/>
    <property type="match status" value="1"/>
</dbReference>
<dbReference type="GO" id="GO:0016671">
    <property type="term" value="F:oxidoreductase activity, acting on a sulfur group of donors, disulfide as acceptor"/>
    <property type="evidence" value="ECO:0007669"/>
    <property type="project" value="TreeGrafter"/>
</dbReference>
<dbReference type="GO" id="GO:0006914">
    <property type="term" value="P:autophagy"/>
    <property type="evidence" value="ECO:0007669"/>
    <property type="project" value="UniProtKB-KW"/>
</dbReference>
<dbReference type="GO" id="GO:0051787">
    <property type="term" value="F:misfolded protein binding"/>
    <property type="evidence" value="ECO:0007669"/>
    <property type="project" value="TreeGrafter"/>
</dbReference>
<evidence type="ECO:0000313" key="8">
    <source>
        <dbReference type="Proteomes" id="UP000095192"/>
    </source>
</evidence>
<proteinExistence type="predicted"/>
<dbReference type="Gene3D" id="1.10.287.110">
    <property type="entry name" value="DnaJ domain"/>
    <property type="match status" value="1"/>
</dbReference>
<comment type="function">
    <text evidence="4">Plays an important role in regulating the size of autophagosomes during the formation process.</text>
</comment>
<evidence type="ECO:0000256" key="3">
    <source>
        <dbReference type="ARBA" id="ARBA00023006"/>
    </source>
</evidence>
<keyword evidence="8" id="KW-1185">Reference proteome</keyword>
<dbReference type="VEuPathDB" id="ToxoDB:cyc_01785"/>
<evidence type="ECO:0000256" key="4">
    <source>
        <dbReference type="ARBA" id="ARBA00035002"/>
    </source>
</evidence>
<dbReference type="Pfam" id="PF00226">
    <property type="entry name" value="DnaJ"/>
    <property type="match status" value="1"/>
</dbReference>
<dbReference type="PANTHER" id="PTHR44340:SF1">
    <property type="entry name" value="DNAJ HOMOLOG SUBFAMILY C MEMBER 10"/>
    <property type="match status" value="1"/>
</dbReference>
<comment type="caution">
    <text evidence="7">The sequence shown here is derived from an EMBL/GenBank/DDBJ whole genome shotgun (WGS) entry which is preliminary data.</text>
</comment>
<reference evidence="7 8" key="1">
    <citation type="journal article" date="2016" name="BMC Genomics">
        <title>Comparative genomics reveals Cyclospora cayetanensis possesses coccidia-like metabolism and invasion components but unique surface antigens.</title>
        <authorList>
            <person name="Liu S."/>
            <person name="Wang L."/>
            <person name="Zheng H."/>
            <person name="Xu Z."/>
            <person name="Roellig D.M."/>
            <person name="Li N."/>
            <person name="Frace M.A."/>
            <person name="Tang K."/>
            <person name="Arrowood M.J."/>
            <person name="Moss D.M."/>
            <person name="Zhang L."/>
            <person name="Feng Y."/>
            <person name="Xiao L."/>
        </authorList>
    </citation>
    <scope>NUCLEOTIDE SEQUENCE [LARGE SCALE GENOMIC DNA]</scope>
    <source>
        <strain evidence="7 8">CHN_HEN01</strain>
    </source>
</reference>
<dbReference type="InterPro" id="IPR018253">
    <property type="entry name" value="DnaJ_domain_CS"/>
</dbReference>
<dbReference type="InterPro" id="IPR036249">
    <property type="entry name" value="Thioredoxin-like_sf"/>
</dbReference>
<dbReference type="InterPro" id="IPR013766">
    <property type="entry name" value="Thioredoxin_domain"/>
</dbReference>
<dbReference type="InterPro" id="IPR052460">
    <property type="entry name" value="ER_disulfide_reductase"/>
</dbReference>
<evidence type="ECO:0000256" key="2">
    <source>
        <dbReference type="ARBA" id="ARBA00020921"/>
    </source>
</evidence>
<feature type="domain" description="J" evidence="6">
    <location>
        <begin position="45"/>
        <end position="114"/>
    </location>
</feature>
<evidence type="ECO:0000256" key="1">
    <source>
        <dbReference type="ARBA" id="ARBA00004163"/>
    </source>
</evidence>
<evidence type="ECO:0000256" key="5">
    <source>
        <dbReference type="ARBA" id="ARBA00035043"/>
    </source>
</evidence>
<dbReference type="PROSITE" id="PS50076">
    <property type="entry name" value="DNAJ_2"/>
    <property type="match status" value="1"/>
</dbReference>
<dbReference type="SUPFAM" id="SSF52833">
    <property type="entry name" value="Thioredoxin-like"/>
    <property type="match status" value="1"/>
</dbReference>
<dbReference type="Proteomes" id="UP000095192">
    <property type="component" value="Unassembled WGS sequence"/>
</dbReference>
<dbReference type="SUPFAM" id="SSF46565">
    <property type="entry name" value="Chaperone J-domain"/>
    <property type="match status" value="1"/>
</dbReference>
<dbReference type="GO" id="GO:0015035">
    <property type="term" value="F:protein-disulfide reductase activity"/>
    <property type="evidence" value="ECO:0007669"/>
    <property type="project" value="TreeGrafter"/>
</dbReference>
<dbReference type="PANTHER" id="PTHR44340">
    <property type="entry name" value="DNAJ HOMOLOG SUBFAMILY C MEMBER 10"/>
    <property type="match status" value="1"/>
</dbReference>
<dbReference type="VEuPathDB" id="ToxoDB:LOC34618735"/>
<name>A0A1D3D5Y6_9EIME</name>
<evidence type="ECO:0000259" key="6">
    <source>
        <dbReference type="PROSITE" id="PS50076"/>
    </source>
</evidence>
<organism evidence="7 8">
    <name type="scientific">Cyclospora cayetanensis</name>
    <dbReference type="NCBI Taxonomy" id="88456"/>
    <lineage>
        <taxon>Eukaryota</taxon>
        <taxon>Sar</taxon>
        <taxon>Alveolata</taxon>
        <taxon>Apicomplexa</taxon>
        <taxon>Conoidasida</taxon>
        <taxon>Coccidia</taxon>
        <taxon>Eucoccidiorida</taxon>
        <taxon>Eimeriorina</taxon>
        <taxon>Eimeriidae</taxon>
        <taxon>Cyclospora</taxon>
    </lineage>
</organism>
<dbReference type="GO" id="GO:0005788">
    <property type="term" value="C:endoplasmic reticulum lumen"/>
    <property type="evidence" value="ECO:0007669"/>
    <property type="project" value="TreeGrafter"/>
</dbReference>
<dbReference type="InterPro" id="IPR036869">
    <property type="entry name" value="J_dom_sf"/>
</dbReference>
<gene>
    <name evidence="7" type="ORF">cyc_01785</name>
</gene>
<dbReference type="GO" id="GO:0005789">
    <property type="term" value="C:endoplasmic reticulum membrane"/>
    <property type="evidence" value="ECO:0007669"/>
    <property type="project" value="UniProtKB-SubCell"/>
</dbReference>
<dbReference type="SMART" id="SM00271">
    <property type="entry name" value="DnaJ"/>
    <property type="match status" value="1"/>
</dbReference>
<dbReference type="InParanoid" id="A0A1D3D5Y6"/>